<organism evidence="1 2">
    <name type="scientific">Armillaria gallica</name>
    <name type="common">Bulbous honey fungus</name>
    <name type="synonym">Armillaria bulbosa</name>
    <dbReference type="NCBI Taxonomy" id="47427"/>
    <lineage>
        <taxon>Eukaryota</taxon>
        <taxon>Fungi</taxon>
        <taxon>Dikarya</taxon>
        <taxon>Basidiomycota</taxon>
        <taxon>Agaricomycotina</taxon>
        <taxon>Agaricomycetes</taxon>
        <taxon>Agaricomycetidae</taxon>
        <taxon>Agaricales</taxon>
        <taxon>Marasmiineae</taxon>
        <taxon>Physalacriaceae</taxon>
        <taxon>Armillaria</taxon>
    </lineage>
</organism>
<evidence type="ECO:0000313" key="1">
    <source>
        <dbReference type="EMBL" id="PBK87169.1"/>
    </source>
</evidence>
<dbReference type="AlphaFoldDB" id="A0A2H3CVV7"/>
<dbReference type="Proteomes" id="UP000217790">
    <property type="component" value="Unassembled WGS sequence"/>
</dbReference>
<keyword evidence="2" id="KW-1185">Reference proteome</keyword>
<dbReference type="InParanoid" id="A0A2H3CVV7"/>
<protein>
    <submittedName>
        <fullName evidence="1">Uncharacterized protein</fullName>
    </submittedName>
</protein>
<accession>A0A2H3CVV7</accession>
<dbReference type="EMBL" id="KZ293680">
    <property type="protein sequence ID" value="PBK87169.1"/>
    <property type="molecule type" value="Genomic_DNA"/>
</dbReference>
<proteinExistence type="predicted"/>
<sequence length="185" mass="20420">MAGVDVILHRKLIHNVTNACVKTQTRDGSANAEFYVPHMFHSVVHMILGILYRGLRISPIFASTSQHKNTDQGLVTKGLEDLDGGSGRRVTHLKNSFDRVPQISEPLGPTRAGSWAKISNVSFPCSITIDFLHAVKTSAVSCSDAREFLSQPQGSASRCLEQREAWIYAGETTFPYVDYAFSHRA</sequence>
<name>A0A2H3CVV7_ARMGA</name>
<evidence type="ECO:0000313" key="2">
    <source>
        <dbReference type="Proteomes" id="UP000217790"/>
    </source>
</evidence>
<gene>
    <name evidence="1" type="ORF">ARMGADRAFT_1035065</name>
</gene>
<reference evidence="2" key="1">
    <citation type="journal article" date="2017" name="Nat. Ecol. Evol.">
        <title>Genome expansion and lineage-specific genetic innovations in the forest pathogenic fungi Armillaria.</title>
        <authorList>
            <person name="Sipos G."/>
            <person name="Prasanna A.N."/>
            <person name="Walter M.C."/>
            <person name="O'Connor E."/>
            <person name="Balint B."/>
            <person name="Krizsan K."/>
            <person name="Kiss B."/>
            <person name="Hess J."/>
            <person name="Varga T."/>
            <person name="Slot J."/>
            <person name="Riley R."/>
            <person name="Boka B."/>
            <person name="Rigling D."/>
            <person name="Barry K."/>
            <person name="Lee J."/>
            <person name="Mihaltcheva S."/>
            <person name="LaButti K."/>
            <person name="Lipzen A."/>
            <person name="Waldron R."/>
            <person name="Moloney N.M."/>
            <person name="Sperisen C."/>
            <person name="Kredics L."/>
            <person name="Vagvoelgyi C."/>
            <person name="Patrignani A."/>
            <person name="Fitzpatrick D."/>
            <person name="Nagy I."/>
            <person name="Doyle S."/>
            <person name="Anderson J.B."/>
            <person name="Grigoriev I.V."/>
            <person name="Gueldener U."/>
            <person name="Muensterkoetter M."/>
            <person name="Nagy L.G."/>
        </authorList>
    </citation>
    <scope>NUCLEOTIDE SEQUENCE [LARGE SCALE GENOMIC DNA]</scope>
    <source>
        <strain evidence="2">Ar21-2</strain>
    </source>
</reference>